<accession>A0A511X5J4</accession>
<dbReference type="EMBL" id="BJYF01000001">
    <property type="protein sequence ID" value="GEN58185.1"/>
    <property type="molecule type" value="Genomic_DNA"/>
</dbReference>
<gene>
    <name evidence="1" type="ORF">ANI02nite_00690</name>
</gene>
<evidence type="ECO:0000313" key="2">
    <source>
        <dbReference type="Proteomes" id="UP000321635"/>
    </source>
</evidence>
<evidence type="ECO:0000313" key="1">
    <source>
        <dbReference type="EMBL" id="GEN58185.1"/>
    </source>
</evidence>
<organism evidence="1 2">
    <name type="scientific">Acetobacter nitrogenifigens DSM 23921 = NBRC 105050</name>
    <dbReference type="NCBI Taxonomy" id="1120919"/>
    <lineage>
        <taxon>Bacteria</taxon>
        <taxon>Pseudomonadati</taxon>
        <taxon>Pseudomonadota</taxon>
        <taxon>Alphaproteobacteria</taxon>
        <taxon>Acetobacterales</taxon>
        <taxon>Acetobacteraceae</taxon>
        <taxon>Acetobacter</taxon>
    </lineage>
</organism>
<proteinExistence type="predicted"/>
<name>A0A511X5J4_9PROT</name>
<dbReference type="Proteomes" id="UP000321635">
    <property type="component" value="Unassembled WGS sequence"/>
</dbReference>
<comment type="caution">
    <text evidence="1">The sequence shown here is derived from an EMBL/GenBank/DDBJ whole genome shotgun (WGS) entry which is preliminary data.</text>
</comment>
<protein>
    <submittedName>
        <fullName evidence="1">Uncharacterized protein</fullName>
    </submittedName>
</protein>
<reference evidence="1 2" key="1">
    <citation type="submission" date="2019-07" db="EMBL/GenBank/DDBJ databases">
        <title>Whole genome shotgun sequence of Acetobacter nitrogenifigens NBRC 105050.</title>
        <authorList>
            <person name="Hosoyama A."/>
            <person name="Uohara A."/>
            <person name="Ohji S."/>
            <person name="Ichikawa N."/>
        </authorList>
    </citation>
    <scope>NUCLEOTIDE SEQUENCE [LARGE SCALE GENOMIC DNA]</scope>
    <source>
        <strain evidence="1 2">NBRC 105050</strain>
    </source>
</reference>
<dbReference type="AlphaFoldDB" id="A0A511X5J4"/>
<sequence>MDITMCRFWSRRLGIPRIEGVRACRHLTEKVLPEESTRFLTLLICMALQEAEDRVASDGKTIDFKVKDIA</sequence>
<keyword evidence="2" id="KW-1185">Reference proteome</keyword>
<dbReference type="STRING" id="1120919.GCA_000429165_00070"/>